<gene>
    <name evidence="2" type="ORF">KDH_04640</name>
</gene>
<dbReference type="EMBL" id="BSRI01000001">
    <property type="protein sequence ID" value="GLV53612.1"/>
    <property type="molecule type" value="Genomic_DNA"/>
</dbReference>
<dbReference type="Gene3D" id="3.40.630.30">
    <property type="match status" value="2"/>
</dbReference>
<comment type="caution">
    <text evidence="2">The sequence shown here is derived from an EMBL/GenBank/DDBJ whole genome shotgun (WGS) entry which is preliminary data.</text>
</comment>
<dbReference type="CDD" id="cd04301">
    <property type="entry name" value="NAT_SF"/>
    <property type="match status" value="1"/>
</dbReference>
<dbReference type="PANTHER" id="PTHR37817:SF1">
    <property type="entry name" value="N-ACETYLTRANSFERASE EIS"/>
    <property type="match status" value="1"/>
</dbReference>
<evidence type="ECO:0000259" key="1">
    <source>
        <dbReference type="PROSITE" id="PS51186"/>
    </source>
</evidence>
<reference evidence="2 3" key="1">
    <citation type="submission" date="2023-02" db="EMBL/GenBank/DDBJ databases">
        <title>Dictyobacter halimunensis sp. nov., a new member of the class Ktedonobacteria from forest soil in a geothermal area.</title>
        <authorList>
            <person name="Rachmania M.K."/>
            <person name="Ningsih F."/>
            <person name="Sakai Y."/>
            <person name="Yabe S."/>
            <person name="Yokota A."/>
            <person name="Sjamsuridzal W."/>
        </authorList>
    </citation>
    <scope>NUCLEOTIDE SEQUENCE [LARGE SCALE GENOMIC DNA]</scope>
    <source>
        <strain evidence="2 3">S3.2.2.5</strain>
    </source>
</reference>
<feature type="domain" description="N-acetyltransferase" evidence="1">
    <location>
        <begin position="6"/>
        <end position="158"/>
    </location>
</feature>
<dbReference type="Proteomes" id="UP001344906">
    <property type="component" value="Unassembled WGS sequence"/>
</dbReference>
<evidence type="ECO:0000313" key="3">
    <source>
        <dbReference type="Proteomes" id="UP001344906"/>
    </source>
</evidence>
<dbReference type="Pfam" id="PF13527">
    <property type="entry name" value="Acetyltransf_9"/>
    <property type="match status" value="1"/>
</dbReference>
<dbReference type="PROSITE" id="PS51186">
    <property type="entry name" value="GNAT"/>
    <property type="match status" value="1"/>
</dbReference>
<dbReference type="InterPro" id="IPR016181">
    <property type="entry name" value="Acyl_CoA_acyltransferase"/>
</dbReference>
<dbReference type="PANTHER" id="PTHR37817">
    <property type="entry name" value="N-ACETYLTRANSFERASE EIS"/>
    <property type="match status" value="1"/>
</dbReference>
<dbReference type="InterPro" id="IPR000182">
    <property type="entry name" value="GNAT_dom"/>
</dbReference>
<dbReference type="SUPFAM" id="SSF55729">
    <property type="entry name" value="Acyl-CoA N-acyltransferases (Nat)"/>
    <property type="match status" value="1"/>
</dbReference>
<sequence length="428" mass="48576">MASSSIIVRPLETQEEIEQQFIWSDQAFSRQPPDPDRAREWSRSFLMQPDFHPRQLRGAFRDGIQLGGYAIYEWTLRMGAARIPAGCIGIVVVNPDARKQGAASALMHDAIQFAREQRHSLLLLDGIPKFYYRYGYTDVFDVTTYDIDRGAILAHPGSSHTVRQATPEDAQAVRDLYERRLGSYTGSFERSVEKQEYLLRNRFSRNTILLALSFSGTAEGYLIASREPSAAHGVEIAADNWQAQIALMQAHVHLTDGPDAPEKHTYYLAPNSPELYNVIDHLEVLDTSKWQNPAEEWGVRTSQFHHRYAGWMGRFVHLPTLLAAMLPELEVRWRRALAQWSGELHFVIGDEGVTLRIEGTKLSLVDSPSSEAIIFQSSPQSFAQLVFGYRPVSWILEQHPQQLSDEARSVLSLLFPVSHSCLSFSDWF</sequence>
<organism evidence="2 3">
    <name type="scientific">Dictyobacter halimunensis</name>
    <dbReference type="NCBI Taxonomy" id="3026934"/>
    <lineage>
        <taxon>Bacteria</taxon>
        <taxon>Bacillati</taxon>
        <taxon>Chloroflexota</taxon>
        <taxon>Ktedonobacteria</taxon>
        <taxon>Ktedonobacterales</taxon>
        <taxon>Dictyobacteraceae</taxon>
        <taxon>Dictyobacter</taxon>
    </lineage>
</organism>
<accession>A0ABQ6FK67</accession>
<name>A0ABQ6FK67_9CHLR</name>
<dbReference type="RefSeq" id="WP_338247323.1">
    <property type="nucleotide sequence ID" value="NZ_BSRI01000001.1"/>
</dbReference>
<protein>
    <recommendedName>
        <fullName evidence="1">N-acetyltransferase domain-containing protein</fullName>
    </recommendedName>
</protein>
<proteinExistence type="predicted"/>
<dbReference type="InterPro" id="IPR051554">
    <property type="entry name" value="Acetyltransferase_Eis"/>
</dbReference>
<keyword evidence="3" id="KW-1185">Reference proteome</keyword>
<evidence type="ECO:0000313" key="2">
    <source>
        <dbReference type="EMBL" id="GLV53612.1"/>
    </source>
</evidence>